<feature type="region of interest" description="Disordered" evidence="9">
    <location>
        <begin position="1"/>
        <end position="33"/>
    </location>
</feature>
<evidence type="ECO:0000256" key="8">
    <source>
        <dbReference type="SAM" id="Coils"/>
    </source>
</evidence>
<keyword evidence="8" id="KW-0175">Coiled coil</keyword>
<evidence type="ECO:0000256" key="1">
    <source>
        <dbReference type="ARBA" id="ARBA00004442"/>
    </source>
</evidence>
<dbReference type="Proteomes" id="UP000321595">
    <property type="component" value="Chromosome"/>
</dbReference>
<gene>
    <name evidence="10" type="ORF">FRD01_05940</name>
</gene>
<dbReference type="PANTHER" id="PTHR30026:SF20">
    <property type="entry name" value="OUTER MEMBRANE PROTEIN TOLC"/>
    <property type="match status" value="1"/>
</dbReference>
<evidence type="ECO:0000256" key="7">
    <source>
        <dbReference type="ARBA" id="ARBA00023237"/>
    </source>
</evidence>
<dbReference type="InterPro" id="IPR051906">
    <property type="entry name" value="TolC-like"/>
</dbReference>
<comment type="similarity">
    <text evidence="2">Belongs to the outer membrane factor (OMF) (TC 1.B.17) family.</text>
</comment>
<evidence type="ECO:0000256" key="9">
    <source>
        <dbReference type="SAM" id="MobiDB-lite"/>
    </source>
</evidence>
<organism evidence="10 11">
    <name type="scientific">Microvenator marinus</name>
    <dbReference type="NCBI Taxonomy" id="2600177"/>
    <lineage>
        <taxon>Bacteria</taxon>
        <taxon>Deltaproteobacteria</taxon>
        <taxon>Bradymonadales</taxon>
        <taxon>Microvenatoraceae</taxon>
        <taxon>Microvenator</taxon>
    </lineage>
</organism>
<evidence type="ECO:0000313" key="11">
    <source>
        <dbReference type="Proteomes" id="UP000321595"/>
    </source>
</evidence>
<accession>A0A5B8XMC4</accession>
<name>A0A5B8XMC4_9DELT</name>
<keyword evidence="7" id="KW-0998">Cell outer membrane</keyword>
<dbReference type="GO" id="GO:0009279">
    <property type="term" value="C:cell outer membrane"/>
    <property type="evidence" value="ECO:0007669"/>
    <property type="project" value="UniProtKB-SubCell"/>
</dbReference>
<dbReference type="InterPro" id="IPR003423">
    <property type="entry name" value="OMP_efflux"/>
</dbReference>
<dbReference type="GO" id="GO:0015562">
    <property type="term" value="F:efflux transmembrane transporter activity"/>
    <property type="evidence" value="ECO:0007669"/>
    <property type="project" value="InterPro"/>
</dbReference>
<evidence type="ECO:0000256" key="2">
    <source>
        <dbReference type="ARBA" id="ARBA00007613"/>
    </source>
</evidence>
<dbReference type="SUPFAM" id="SSF56954">
    <property type="entry name" value="Outer membrane efflux proteins (OEP)"/>
    <property type="match status" value="1"/>
</dbReference>
<dbReference type="OrthoDB" id="9814032at2"/>
<feature type="compositionally biased region" description="Basic and acidic residues" evidence="9">
    <location>
        <begin position="157"/>
        <end position="171"/>
    </location>
</feature>
<keyword evidence="11" id="KW-1185">Reference proteome</keyword>
<feature type="compositionally biased region" description="Basic and acidic residues" evidence="9">
    <location>
        <begin position="1"/>
        <end position="26"/>
    </location>
</feature>
<keyword evidence="6" id="KW-0472">Membrane</keyword>
<dbReference type="AlphaFoldDB" id="A0A5B8XMC4"/>
<evidence type="ECO:0000256" key="5">
    <source>
        <dbReference type="ARBA" id="ARBA00022692"/>
    </source>
</evidence>
<sequence length="670" mass="72502">MSKRKLGSDTESKPKSQEREYEETLVRSRGSGAYTGSRSACLSTTWIGGYGGPNLDGGWILDLGPLQTLCQSGRHTSGSSRRGPVSNEAGLYRGASNTIAIRGSTSLGDESPDEFCSGGSRFLFCGSLGVSGAQKCRTAGSRRTPESTHQLLYSRDAAGDRRRSSESDPHGGESCSRLYGDSRCTRDALGSKSDSCTRTDRRTSTGYLYEWRAAKGFLVLFLALFSSPSFAQSLNLEDVLRLSVESHPELEGADADVAIARANRARTRASYGPSLKAAASVQVWNDAIEMNLAEGIPPLPEPSNEYEALISGFLNSGTVSIRDQVTWDASLTITQPLSPLWDVYLAAQVRELDESIAKTQNDALTRRIQKDAVVAYWRVVQAKKSLEVAEASVAELESQASRLQTLVELGAAQNVDKLRLDVALAAAKKSVFEAEANVSLSLSALSVAMGRASMPGLDVAAIEPSEMLAPETDINTLVDEALRNREELKSLEQNIQQADLGVGLERANYYPDVVALAQAKHAQGQGLAGENTFFVGAAMEWTFFEWGRTSRAVDAAEATSIKVKAARTQAQHQIGLQIRKAWFDYVAAQKGYEVAGVAATQAEEAYRVETERFEAGQTAATDLLSAQTALTEARNNRDAAFYQALVHRSELIWALGRPLTRKNLVEGSLR</sequence>
<feature type="coiled-coil region" evidence="8">
    <location>
        <begin position="379"/>
        <end position="406"/>
    </location>
</feature>
<dbReference type="Pfam" id="PF02321">
    <property type="entry name" value="OEP"/>
    <property type="match status" value="1"/>
</dbReference>
<dbReference type="KEGG" id="bbae:FRD01_05940"/>
<evidence type="ECO:0000256" key="6">
    <source>
        <dbReference type="ARBA" id="ARBA00023136"/>
    </source>
</evidence>
<evidence type="ECO:0000313" key="10">
    <source>
        <dbReference type="EMBL" id="QED26790.1"/>
    </source>
</evidence>
<dbReference type="GO" id="GO:1990281">
    <property type="term" value="C:efflux pump complex"/>
    <property type="evidence" value="ECO:0007669"/>
    <property type="project" value="TreeGrafter"/>
</dbReference>
<evidence type="ECO:0000256" key="3">
    <source>
        <dbReference type="ARBA" id="ARBA00022448"/>
    </source>
</evidence>
<keyword evidence="4" id="KW-1134">Transmembrane beta strand</keyword>
<dbReference type="PANTHER" id="PTHR30026">
    <property type="entry name" value="OUTER MEMBRANE PROTEIN TOLC"/>
    <property type="match status" value="1"/>
</dbReference>
<evidence type="ECO:0000256" key="4">
    <source>
        <dbReference type="ARBA" id="ARBA00022452"/>
    </source>
</evidence>
<keyword evidence="3" id="KW-0813">Transport</keyword>
<dbReference type="EMBL" id="CP042467">
    <property type="protein sequence ID" value="QED26790.1"/>
    <property type="molecule type" value="Genomic_DNA"/>
</dbReference>
<reference evidence="10 11" key="1">
    <citation type="submission" date="2019-08" db="EMBL/GenBank/DDBJ databases">
        <authorList>
            <person name="Liang Q."/>
        </authorList>
    </citation>
    <scope>NUCLEOTIDE SEQUENCE [LARGE SCALE GENOMIC DNA]</scope>
    <source>
        <strain evidence="10 11">V1718</strain>
    </source>
</reference>
<proteinExistence type="inferred from homology"/>
<dbReference type="GO" id="GO:0015288">
    <property type="term" value="F:porin activity"/>
    <property type="evidence" value="ECO:0007669"/>
    <property type="project" value="TreeGrafter"/>
</dbReference>
<comment type="subcellular location">
    <subcellularLocation>
        <location evidence="1">Cell outer membrane</location>
    </subcellularLocation>
</comment>
<protein>
    <submittedName>
        <fullName evidence="10">TolC family protein</fullName>
    </submittedName>
</protein>
<keyword evidence="5" id="KW-0812">Transmembrane</keyword>
<dbReference type="Gene3D" id="1.20.1600.10">
    <property type="entry name" value="Outer membrane efflux proteins (OEP)"/>
    <property type="match status" value="1"/>
</dbReference>
<feature type="region of interest" description="Disordered" evidence="9">
    <location>
        <begin position="138"/>
        <end position="176"/>
    </location>
</feature>